<dbReference type="EMBL" id="CP017675">
    <property type="protein sequence ID" value="APB34326.1"/>
    <property type="molecule type" value="Genomic_DNA"/>
</dbReference>
<keyword evidence="3 6" id="KW-0694">RNA-binding</keyword>
<comment type="subunit">
    <text evidence="6">Part of the 50S ribosomal subunit.</text>
</comment>
<keyword evidence="2 6" id="KW-0699">rRNA-binding</keyword>
<dbReference type="InterPro" id="IPR036789">
    <property type="entry name" value="Ribosomal_uL6-like_a/b-dom_sf"/>
</dbReference>
<comment type="similarity">
    <text evidence="1 6 7">Belongs to the universal ribosomal protein uL6 family.</text>
</comment>
<keyword evidence="11" id="KW-1185">Reference proteome</keyword>
<dbReference type="GO" id="GO:0002181">
    <property type="term" value="P:cytoplasmic translation"/>
    <property type="evidence" value="ECO:0007669"/>
    <property type="project" value="TreeGrafter"/>
</dbReference>
<proteinExistence type="inferred from homology"/>
<dbReference type="HAMAP" id="MF_01365_B">
    <property type="entry name" value="Ribosomal_uL6_B"/>
    <property type="match status" value="1"/>
</dbReference>
<dbReference type="InterPro" id="IPR020040">
    <property type="entry name" value="Ribosomal_uL6_a/b-dom"/>
</dbReference>
<dbReference type="PRINTS" id="PR00059">
    <property type="entry name" value="RIBOSOMALL6"/>
</dbReference>
<dbReference type="PIRSF" id="PIRSF002162">
    <property type="entry name" value="Ribosomal_L6"/>
    <property type="match status" value="1"/>
</dbReference>
<evidence type="ECO:0000256" key="7">
    <source>
        <dbReference type="RuleBase" id="RU003869"/>
    </source>
</evidence>
<evidence type="ECO:0000256" key="6">
    <source>
        <dbReference type="HAMAP-Rule" id="MF_01365"/>
    </source>
</evidence>
<dbReference type="AlphaFoldDB" id="A0A1J0AEF5"/>
<evidence type="ECO:0000256" key="8">
    <source>
        <dbReference type="RuleBase" id="RU003870"/>
    </source>
</evidence>
<evidence type="ECO:0000256" key="4">
    <source>
        <dbReference type="ARBA" id="ARBA00022980"/>
    </source>
</evidence>
<evidence type="ECO:0000256" key="3">
    <source>
        <dbReference type="ARBA" id="ARBA00022884"/>
    </source>
</evidence>
<name>A0A1J0AEF5_9CYAN</name>
<dbReference type="STRING" id="1188229.GlitD10_2000"/>
<dbReference type="SUPFAM" id="SSF56053">
    <property type="entry name" value="Ribosomal protein L6"/>
    <property type="match status" value="2"/>
</dbReference>
<evidence type="ECO:0000256" key="2">
    <source>
        <dbReference type="ARBA" id="ARBA00022730"/>
    </source>
</evidence>
<dbReference type="PANTHER" id="PTHR11655">
    <property type="entry name" value="60S/50S RIBOSOMAL PROTEIN L6/L9"/>
    <property type="match status" value="1"/>
</dbReference>
<dbReference type="GO" id="GO:0003735">
    <property type="term" value="F:structural constituent of ribosome"/>
    <property type="evidence" value="ECO:0007669"/>
    <property type="project" value="UniProtKB-UniRule"/>
</dbReference>
<keyword evidence="4 6" id="KW-0689">Ribosomal protein</keyword>
<dbReference type="FunFam" id="3.90.930.12:FF:000002">
    <property type="entry name" value="50S ribosomal protein L6"/>
    <property type="match status" value="1"/>
</dbReference>
<evidence type="ECO:0000313" key="10">
    <source>
        <dbReference type="EMBL" id="APB34326.1"/>
    </source>
</evidence>
<evidence type="ECO:0000259" key="9">
    <source>
        <dbReference type="Pfam" id="PF00347"/>
    </source>
</evidence>
<dbReference type="OrthoDB" id="9805007at2"/>
<evidence type="ECO:0000256" key="5">
    <source>
        <dbReference type="ARBA" id="ARBA00023274"/>
    </source>
</evidence>
<evidence type="ECO:0000256" key="1">
    <source>
        <dbReference type="ARBA" id="ARBA00009356"/>
    </source>
</evidence>
<feature type="domain" description="Large ribosomal subunit protein uL6 alpha-beta" evidence="9">
    <location>
        <begin position="91"/>
        <end position="172"/>
    </location>
</feature>
<sequence>MSRIGKRPIPLPAKVSVTLDGQRVQVKGPKGELQREFPAGVVIQQQENVLLVSRANDSRQNRQLHGLCRTLMANMVEGVAKEFERKLEIQGVGYRAQMSGTKLVLTVGYSHPVEFTPPAGITLSVEDATGKSVNQGTLVVVRGIDKEQVGNLAARIRFVRPPEPYKGKGIRYVGEVVRRKEGKTTGKKK</sequence>
<dbReference type="PROSITE" id="PS00525">
    <property type="entry name" value="RIBOSOMAL_L6_1"/>
    <property type="match status" value="1"/>
</dbReference>
<feature type="domain" description="Large ribosomal subunit protein uL6 alpha-beta" evidence="9">
    <location>
        <begin position="12"/>
        <end position="81"/>
    </location>
</feature>
<accession>A0A1J0AEF5</accession>
<dbReference type="NCBIfam" id="TIGR03654">
    <property type="entry name" value="L6_bact"/>
    <property type="match status" value="1"/>
</dbReference>
<dbReference type="InterPro" id="IPR002358">
    <property type="entry name" value="Ribosomal_uL6_CS"/>
</dbReference>
<dbReference type="InterPro" id="IPR019906">
    <property type="entry name" value="Ribosomal_uL6_bac-type"/>
</dbReference>
<evidence type="ECO:0000313" key="11">
    <source>
        <dbReference type="Proteomes" id="UP000180235"/>
    </source>
</evidence>
<organism evidence="10 11">
    <name type="scientific">Gloeomargarita lithophora Alchichica-D10</name>
    <dbReference type="NCBI Taxonomy" id="1188229"/>
    <lineage>
        <taxon>Bacteria</taxon>
        <taxon>Bacillati</taxon>
        <taxon>Cyanobacteriota</taxon>
        <taxon>Cyanophyceae</taxon>
        <taxon>Gloeomargaritales</taxon>
        <taxon>Gloeomargaritaceae</taxon>
        <taxon>Gloeomargarita</taxon>
    </lineage>
</organism>
<protein>
    <recommendedName>
        <fullName evidence="6">Large ribosomal subunit protein uL6</fullName>
    </recommendedName>
</protein>
<reference evidence="10 11" key="1">
    <citation type="submission" date="2016-10" db="EMBL/GenBank/DDBJ databases">
        <title>Description of Gloeomargarita lithophora gen. nov., sp. nov., a thylakoid-bearing basal-branching cyanobacterium with intracellular carbonates, and proposal for Gloeomargaritales ord. nov.</title>
        <authorList>
            <person name="Moreira D."/>
            <person name="Tavera R."/>
            <person name="Benzerara K."/>
            <person name="Skouri-Panet F."/>
            <person name="Couradeau E."/>
            <person name="Gerard E."/>
            <person name="Loussert C."/>
            <person name="Novelo E."/>
            <person name="Zivanovic Y."/>
            <person name="Lopez-Garcia P."/>
        </authorList>
    </citation>
    <scope>NUCLEOTIDE SEQUENCE [LARGE SCALE GENOMIC DNA]</scope>
    <source>
        <strain evidence="10 11">D10</strain>
    </source>
</reference>
<keyword evidence="5 6" id="KW-0687">Ribonucleoprotein</keyword>
<dbReference type="FunFam" id="3.90.930.12:FF:000001">
    <property type="entry name" value="50S ribosomal protein L6"/>
    <property type="match status" value="1"/>
</dbReference>
<gene>
    <name evidence="6 10" type="primary">rplF</name>
    <name evidence="6" type="synonym">rpl6</name>
    <name evidence="10" type="ORF">GlitD10_2000</name>
</gene>
<comment type="function">
    <text evidence="6 8">This protein binds to the 23S rRNA, and is important in its secondary structure. It is located near the subunit interface in the base of the L7/L12 stalk, and near the tRNA binding site of the peptidyltransferase center.</text>
</comment>
<dbReference type="Pfam" id="PF00347">
    <property type="entry name" value="Ribosomal_L6"/>
    <property type="match status" value="2"/>
</dbReference>
<dbReference type="RefSeq" id="WP_071454779.1">
    <property type="nucleotide sequence ID" value="NZ_CP017675.1"/>
</dbReference>
<dbReference type="PANTHER" id="PTHR11655:SF14">
    <property type="entry name" value="LARGE RIBOSOMAL SUBUNIT PROTEIN UL6M"/>
    <property type="match status" value="1"/>
</dbReference>
<dbReference type="GO" id="GO:0022625">
    <property type="term" value="C:cytosolic large ribosomal subunit"/>
    <property type="evidence" value="ECO:0007669"/>
    <property type="project" value="UniProtKB-UniRule"/>
</dbReference>
<dbReference type="KEGG" id="glt:GlitD10_2000"/>
<dbReference type="GO" id="GO:0019843">
    <property type="term" value="F:rRNA binding"/>
    <property type="evidence" value="ECO:0007669"/>
    <property type="project" value="UniProtKB-UniRule"/>
</dbReference>
<dbReference type="Gene3D" id="3.90.930.12">
    <property type="entry name" value="Ribosomal protein L6, alpha-beta domain"/>
    <property type="match status" value="2"/>
</dbReference>
<dbReference type="InterPro" id="IPR000702">
    <property type="entry name" value="Ribosomal_uL6-like"/>
</dbReference>
<dbReference type="Proteomes" id="UP000180235">
    <property type="component" value="Chromosome"/>
</dbReference>